<evidence type="ECO:0000256" key="2">
    <source>
        <dbReference type="ARBA" id="ARBA00022857"/>
    </source>
</evidence>
<proteinExistence type="inferred from homology"/>
<dbReference type="EMBL" id="DF933818">
    <property type="protein sequence ID" value="GAM37141.1"/>
    <property type="molecule type" value="Genomic_DNA"/>
</dbReference>
<dbReference type="InterPro" id="IPR002347">
    <property type="entry name" value="SDR_fam"/>
</dbReference>
<evidence type="ECO:0000313" key="4">
    <source>
        <dbReference type="EMBL" id="GAM37141.1"/>
    </source>
</evidence>
<comment type="similarity">
    <text evidence="1">Belongs to the short-chain dehydrogenases/reductases (SDR) family.</text>
</comment>
<keyword evidence="5" id="KW-1185">Reference proteome</keyword>
<keyword evidence="2" id="KW-0521">NADP</keyword>
<dbReference type="Gene3D" id="3.40.50.720">
    <property type="entry name" value="NAD(P)-binding Rossmann-like Domain"/>
    <property type="match status" value="1"/>
</dbReference>
<gene>
    <name evidence="4" type="ORF">TCE0_022r06805</name>
</gene>
<evidence type="ECO:0000313" key="5">
    <source>
        <dbReference type="Proteomes" id="UP000053095"/>
    </source>
</evidence>
<accession>A0A6V8H7M9</accession>
<reference evidence="5" key="1">
    <citation type="journal article" date="2015" name="Genome Announc.">
        <title>Draft genome sequence of Talaromyces cellulolyticus strain Y-94, a source of lignocellulosic biomass-degrading enzymes.</title>
        <authorList>
            <person name="Fujii T."/>
            <person name="Koike H."/>
            <person name="Sawayama S."/>
            <person name="Yano S."/>
            <person name="Inoue H."/>
        </authorList>
    </citation>
    <scope>NUCLEOTIDE SEQUENCE [LARGE SCALE GENOMIC DNA]</scope>
    <source>
        <strain evidence="5">Y-94</strain>
    </source>
</reference>
<keyword evidence="3" id="KW-0560">Oxidoreductase</keyword>
<dbReference type="AlphaFoldDB" id="A0A6V8H7M9"/>
<name>A0A6V8H7M9_TALPI</name>
<dbReference type="PRINTS" id="PR00081">
    <property type="entry name" value="GDHRDH"/>
</dbReference>
<dbReference type="InterPro" id="IPR036291">
    <property type="entry name" value="NAD(P)-bd_dom_sf"/>
</dbReference>
<dbReference type="Pfam" id="PF00106">
    <property type="entry name" value="adh_short"/>
    <property type="match status" value="1"/>
</dbReference>
<dbReference type="SUPFAM" id="SSF51735">
    <property type="entry name" value="NAD(P)-binding Rossmann-fold domains"/>
    <property type="match status" value="1"/>
</dbReference>
<evidence type="ECO:0000256" key="1">
    <source>
        <dbReference type="ARBA" id="ARBA00006484"/>
    </source>
</evidence>
<dbReference type="GO" id="GO:0016491">
    <property type="term" value="F:oxidoreductase activity"/>
    <property type="evidence" value="ECO:0007669"/>
    <property type="project" value="UniProtKB-KW"/>
</dbReference>
<sequence length="349" mass="39122">MESTTAKGTIIVTGANGGLGSAITKEIASKPEFSAYHGLYLVRDATHADVLHSVLTTSSRHPHEALSIDLANLGSVRKAAEAINLRVLEGKIPQIRALILNAGFQDFNKQTWTKDGFDTTFSVNYLGHWLLTLLLLKSIDRNAGRIVIVGSQAHDPNDRRNDRSKAFIDDKYNPIIRDKDNFEAIAKGTWSSAIEDTSWGRSGFRRYGAAKLCLTMMMHELQLRMNGDPQLKNVCILGVDPGTMSTGLQRHASWFIRVLMFRIVLPLMLLLMSNPPFRSTQKSASHILQAAFDSNEVLGEYPKDLYLNGDELWETSEESRDAQKRELVWKESVRYTQLKEGETILASWD</sequence>
<organism evidence="4 5">
    <name type="scientific">Talaromyces pinophilus</name>
    <name type="common">Penicillium pinophilum</name>
    <dbReference type="NCBI Taxonomy" id="128442"/>
    <lineage>
        <taxon>Eukaryota</taxon>
        <taxon>Fungi</taxon>
        <taxon>Dikarya</taxon>
        <taxon>Ascomycota</taxon>
        <taxon>Pezizomycotina</taxon>
        <taxon>Eurotiomycetes</taxon>
        <taxon>Eurotiomycetidae</taxon>
        <taxon>Eurotiales</taxon>
        <taxon>Trichocomaceae</taxon>
        <taxon>Talaromyces</taxon>
        <taxon>Talaromyces sect. Talaromyces</taxon>
    </lineage>
</organism>
<dbReference type="PANTHER" id="PTHR24320">
    <property type="entry name" value="RETINOL DEHYDROGENASE"/>
    <property type="match status" value="1"/>
</dbReference>
<dbReference type="Proteomes" id="UP000053095">
    <property type="component" value="Unassembled WGS sequence"/>
</dbReference>
<comment type="caution">
    <text evidence="4">The sequence shown here is derived from an EMBL/GenBank/DDBJ whole genome shotgun (WGS) entry which is preliminary data.</text>
</comment>
<evidence type="ECO:0000256" key="3">
    <source>
        <dbReference type="ARBA" id="ARBA00023002"/>
    </source>
</evidence>
<dbReference type="PANTHER" id="PTHR24320:SF152">
    <property type="entry name" value="SHORT-CHAIN DEHYDROGENASE_REDUCTASE FAMILY PROTEIN"/>
    <property type="match status" value="1"/>
</dbReference>
<protein>
    <submittedName>
        <fullName evidence="4">Short-chain dehydrogenase</fullName>
    </submittedName>
</protein>